<organism evidence="11 12">
    <name type="scientific">Lederbergia graminis</name>
    <dbReference type="NCBI Taxonomy" id="735518"/>
    <lineage>
        <taxon>Bacteria</taxon>
        <taxon>Bacillati</taxon>
        <taxon>Bacillota</taxon>
        <taxon>Bacilli</taxon>
        <taxon>Bacillales</taxon>
        <taxon>Bacillaceae</taxon>
        <taxon>Lederbergia</taxon>
    </lineage>
</organism>
<keyword evidence="7" id="KW-1133">Transmembrane helix</keyword>
<keyword evidence="12" id="KW-1185">Reference proteome</keyword>
<dbReference type="EMBL" id="JBHSMC010000045">
    <property type="protein sequence ID" value="MFC5466991.1"/>
    <property type="molecule type" value="Genomic_DNA"/>
</dbReference>
<evidence type="ECO:0000256" key="8">
    <source>
        <dbReference type="SAM" id="SignalP"/>
    </source>
</evidence>
<accession>A0ABW0LNT0</accession>
<dbReference type="GO" id="GO:0016787">
    <property type="term" value="F:hydrolase activity"/>
    <property type="evidence" value="ECO:0007669"/>
    <property type="project" value="UniProtKB-KW"/>
</dbReference>
<feature type="chain" id="PRO_5046399605" evidence="8">
    <location>
        <begin position="26"/>
        <end position="643"/>
    </location>
</feature>
<feature type="compositionally biased region" description="Polar residues" evidence="6">
    <location>
        <begin position="598"/>
        <end position="609"/>
    </location>
</feature>
<keyword evidence="11" id="KW-0378">Hydrolase</keyword>
<sequence length="643" mass="68957">MLKRSKALLVLVVFLLVFAPLSALADTEKSKTVNYVALGDSLAAGVLSDNKLGTGYVDIITEELKALGYEVNLKNAGVPGAQSPDVLQALGEIEELANADIITISVGANDALAGLDASLLVGLDPKYLDPANVAILQGELESQFATAQQLLENVGTAAENTSITILDSQSKLELIKDNLKIVLSEDDYTSLVDTWHQVVVHTLTAKNIVADLGALPSLEKLEQALSELENAIGKLIVIQTLLESSELLDTELHEALSSVDNSIAETLEAVNNFIMAQAKATETKNKFEDTIAKLTQLNEMKLEIEDNIKNVGLNMGAILTTLVTVNPNAEIYVMGYYNALPGLPEAVIIPLLTGLNTAIETATSAVGATFIPTFAAFDGKYAEYLPNPANIHPSEAGYEAIAGEFMKVISEVFPGVEDGPQPIELGAEITVEKGQVLQITGTTANVVLPEDLPEGTTLTVSADEEALAKADGLKAIGDVLNFTFSFPAGLEDYEGEFQLVMGYSGNASDDVNIYYFNEETGTWEIQNGQVNTELRLISLTVSHFSTYGVFEAVVEEPEEETPIEPEEPEEGENPGENEEEQPATTDPDNNENDDDSNKQPTNDGETLPNTATSNYNMLVLGGILLLIGLSALIIQKKRVKLHM</sequence>
<comment type="subcellular location">
    <subcellularLocation>
        <location evidence="1">Secreted</location>
        <location evidence="1">Cell wall</location>
        <topology evidence="1">Peptidoglycan-anchor</topology>
    </subcellularLocation>
</comment>
<keyword evidence="7" id="KW-0472">Membrane</keyword>
<evidence type="ECO:0000256" key="2">
    <source>
        <dbReference type="ARBA" id="ARBA00022512"/>
    </source>
</evidence>
<keyword evidence="2" id="KW-0134">Cell wall</keyword>
<feature type="compositionally biased region" description="Acidic residues" evidence="6">
    <location>
        <begin position="555"/>
        <end position="581"/>
    </location>
</feature>
<comment type="caution">
    <text evidence="11">The sequence shown here is derived from an EMBL/GenBank/DDBJ whole genome shotgun (WGS) entry which is preliminary data.</text>
</comment>
<dbReference type="PANTHER" id="PTHR30383">
    <property type="entry name" value="THIOESTERASE 1/PROTEASE 1/LYSOPHOSPHOLIPASE L1"/>
    <property type="match status" value="1"/>
</dbReference>
<name>A0ABW0LNT0_9BACI</name>
<evidence type="ECO:0000256" key="5">
    <source>
        <dbReference type="ARBA" id="ARBA00023088"/>
    </source>
</evidence>
<evidence type="ECO:0000256" key="1">
    <source>
        <dbReference type="ARBA" id="ARBA00004168"/>
    </source>
</evidence>
<evidence type="ECO:0000259" key="9">
    <source>
        <dbReference type="Pfam" id="PF00746"/>
    </source>
</evidence>
<evidence type="ECO:0000256" key="7">
    <source>
        <dbReference type="SAM" id="Phobius"/>
    </source>
</evidence>
<dbReference type="NCBIfam" id="TIGR01167">
    <property type="entry name" value="LPXTG_anchor"/>
    <property type="match status" value="1"/>
</dbReference>
<dbReference type="InterPro" id="IPR051532">
    <property type="entry name" value="Ester_Hydrolysis_Enzymes"/>
</dbReference>
<dbReference type="Pfam" id="PF13472">
    <property type="entry name" value="Lipase_GDSL_2"/>
    <property type="match status" value="1"/>
</dbReference>
<dbReference type="InterPro" id="IPR036514">
    <property type="entry name" value="SGNH_hydro_sf"/>
</dbReference>
<dbReference type="SUPFAM" id="SSF52266">
    <property type="entry name" value="SGNH hydrolase"/>
    <property type="match status" value="1"/>
</dbReference>
<feature type="domain" description="Gram-positive cocci surface proteins LPxTG" evidence="9">
    <location>
        <begin position="600"/>
        <end position="639"/>
    </location>
</feature>
<evidence type="ECO:0000256" key="4">
    <source>
        <dbReference type="ARBA" id="ARBA00022729"/>
    </source>
</evidence>
<feature type="signal peptide" evidence="8">
    <location>
        <begin position="1"/>
        <end position="25"/>
    </location>
</feature>
<gene>
    <name evidence="11" type="ORF">ACFPM4_19890</name>
</gene>
<dbReference type="InterPro" id="IPR019931">
    <property type="entry name" value="LPXTG_anchor"/>
</dbReference>
<keyword evidence="4 8" id="KW-0732">Signal</keyword>
<feature type="transmembrane region" description="Helical" evidence="7">
    <location>
        <begin position="615"/>
        <end position="634"/>
    </location>
</feature>
<proteinExistence type="predicted"/>
<dbReference type="PANTHER" id="PTHR30383:SF27">
    <property type="entry name" value="SPORE GERMINATION LIPASE LIPC"/>
    <property type="match status" value="1"/>
</dbReference>
<feature type="domain" description="SGNH hydrolase-type esterase" evidence="10">
    <location>
        <begin position="37"/>
        <end position="119"/>
    </location>
</feature>
<evidence type="ECO:0000313" key="11">
    <source>
        <dbReference type="EMBL" id="MFC5466991.1"/>
    </source>
</evidence>
<keyword evidence="5" id="KW-0572">Peptidoglycan-anchor</keyword>
<evidence type="ECO:0000313" key="12">
    <source>
        <dbReference type="Proteomes" id="UP001596147"/>
    </source>
</evidence>
<dbReference type="Gene3D" id="3.40.50.1110">
    <property type="entry name" value="SGNH hydrolase"/>
    <property type="match status" value="2"/>
</dbReference>
<protein>
    <submittedName>
        <fullName evidence="11">SGNH/GDSL hydrolase family protein</fullName>
    </submittedName>
</protein>
<dbReference type="InterPro" id="IPR013830">
    <property type="entry name" value="SGNH_hydro"/>
</dbReference>
<evidence type="ECO:0000259" key="10">
    <source>
        <dbReference type="Pfam" id="PF13472"/>
    </source>
</evidence>
<dbReference type="Pfam" id="PF00746">
    <property type="entry name" value="Gram_pos_anchor"/>
    <property type="match status" value="1"/>
</dbReference>
<keyword evidence="3" id="KW-0964">Secreted</keyword>
<evidence type="ECO:0000256" key="3">
    <source>
        <dbReference type="ARBA" id="ARBA00022525"/>
    </source>
</evidence>
<reference evidence="12" key="1">
    <citation type="journal article" date="2019" name="Int. J. Syst. Evol. Microbiol.">
        <title>The Global Catalogue of Microorganisms (GCM) 10K type strain sequencing project: providing services to taxonomists for standard genome sequencing and annotation.</title>
        <authorList>
            <consortium name="The Broad Institute Genomics Platform"/>
            <consortium name="The Broad Institute Genome Sequencing Center for Infectious Disease"/>
            <person name="Wu L."/>
            <person name="Ma J."/>
        </authorList>
    </citation>
    <scope>NUCLEOTIDE SEQUENCE [LARGE SCALE GENOMIC DNA]</scope>
    <source>
        <strain evidence="12">CGMCC 1.12237</strain>
    </source>
</reference>
<evidence type="ECO:0000256" key="6">
    <source>
        <dbReference type="SAM" id="MobiDB-lite"/>
    </source>
</evidence>
<keyword evidence="7" id="KW-0812">Transmembrane</keyword>
<dbReference type="Proteomes" id="UP001596147">
    <property type="component" value="Unassembled WGS sequence"/>
</dbReference>
<feature type="region of interest" description="Disordered" evidence="6">
    <location>
        <begin position="555"/>
        <end position="609"/>
    </location>
</feature>